<keyword evidence="2" id="KW-1185">Reference proteome</keyword>
<protein>
    <submittedName>
        <fullName evidence="1">Uncharacterized protein</fullName>
    </submittedName>
</protein>
<evidence type="ECO:0000313" key="1">
    <source>
        <dbReference type="EMBL" id="ACM58321.1"/>
    </source>
</evidence>
<name>B9LVT1_HALLT</name>
<dbReference type="Proteomes" id="UP000000740">
    <property type="component" value="Chromosome 2"/>
</dbReference>
<evidence type="ECO:0000313" key="2">
    <source>
        <dbReference type="Proteomes" id="UP000000740"/>
    </source>
</evidence>
<dbReference type="eggNOG" id="arCOG07786">
    <property type="taxonomic scope" value="Archaea"/>
</dbReference>
<sequence length="360" mass="40552">MYALTPPDLSDAAQIIGLDGTPTIELWNLLFAPESGFDHQQVIDREDFPTYLRSSMNMSLIQIGDGWHPYAAGNISNSDSDRFAAVQALEEDPFALISTKQALERYQNWGLLDTFVKRTNSEQETDDNRVSDAHQALHYATVKSSNDFETESLGVVAGMPHPGDDLVRLWAGLCGEPVEITRSDDVDVEKSFGDLGDKIYQYFAHDQVVQAVLRFGRDETVFENGGATVYISTYALPDWFEIEAEFNVQSRELEGAVLAKLFEIFQQEDKPDRALRSITKIHELVNEDDRLKADPSKKGVRDAIKRVVEKDYVTTEPDRGKYSADLYRWDGDGEILRAKDGTTLLHVQDDIHVLQLGGEW</sequence>
<dbReference type="EMBL" id="CP001366">
    <property type="protein sequence ID" value="ACM58321.1"/>
    <property type="molecule type" value="Genomic_DNA"/>
</dbReference>
<dbReference type="HOGENOM" id="CLU_768605_0_0_2"/>
<dbReference type="KEGG" id="hla:Hlac_2750"/>
<proteinExistence type="predicted"/>
<reference evidence="1 2" key="1">
    <citation type="journal article" date="2016" name="Stand. Genomic Sci.">
        <title>Complete genome sequence of the Antarctic Halorubrum lacusprofundi type strain ACAM 34.</title>
        <authorList>
            <person name="Anderson I.J."/>
            <person name="DasSarma P."/>
            <person name="Lucas S."/>
            <person name="Copeland A."/>
            <person name="Lapidus A."/>
            <person name="Del Rio T.G."/>
            <person name="Tice H."/>
            <person name="Dalin E."/>
            <person name="Bruce D.C."/>
            <person name="Goodwin L."/>
            <person name="Pitluck S."/>
            <person name="Sims D."/>
            <person name="Brettin T.S."/>
            <person name="Detter J.C."/>
            <person name="Han C.S."/>
            <person name="Larimer F."/>
            <person name="Hauser L."/>
            <person name="Land M."/>
            <person name="Ivanova N."/>
            <person name="Richardson P."/>
            <person name="Cavicchioli R."/>
            <person name="DasSarma S."/>
            <person name="Woese C.R."/>
            <person name="Kyrpides N.C."/>
        </authorList>
    </citation>
    <scope>NUCLEOTIDE SEQUENCE [LARGE SCALE GENOMIC DNA]</scope>
    <source>
        <strain evidence="2">ATCC 49239 / DSM 5036 / JCM 8891 / ACAM 34</strain>
    </source>
</reference>
<accession>B9LVT1</accession>
<organism evidence="1 2">
    <name type="scientific">Halorubrum lacusprofundi (strain ATCC 49239 / DSM 5036 / JCM 8891 / ACAM 34)</name>
    <dbReference type="NCBI Taxonomy" id="416348"/>
    <lineage>
        <taxon>Archaea</taxon>
        <taxon>Methanobacteriati</taxon>
        <taxon>Methanobacteriota</taxon>
        <taxon>Stenosarchaea group</taxon>
        <taxon>Halobacteria</taxon>
        <taxon>Halobacteriales</taxon>
        <taxon>Haloferacaceae</taxon>
        <taxon>Halorubrum</taxon>
    </lineage>
</organism>
<gene>
    <name evidence="1" type="ordered locus">Hlac_2750</name>
</gene>
<dbReference type="AlphaFoldDB" id="B9LVT1"/>